<dbReference type="InterPro" id="IPR006483">
    <property type="entry name" value="CRISPR-assoc_Cas3_HD"/>
</dbReference>
<dbReference type="SUPFAM" id="SSF52540">
    <property type="entry name" value="P-loop containing nucleoside triphosphate hydrolases"/>
    <property type="match status" value="1"/>
</dbReference>
<keyword evidence="4" id="KW-0547">Nucleotide-binding</keyword>
<keyword evidence="7" id="KW-0067">ATP-binding</keyword>
<dbReference type="GO" id="GO:0016787">
    <property type="term" value="F:hydrolase activity"/>
    <property type="evidence" value="ECO:0007669"/>
    <property type="project" value="UniProtKB-KW"/>
</dbReference>
<dbReference type="GO" id="GO:0005524">
    <property type="term" value="F:ATP binding"/>
    <property type="evidence" value="ECO:0007669"/>
    <property type="project" value="UniProtKB-KW"/>
</dbReference>
<comment type="similarity">
    <text evidence="1">In the N-terminal section; belongs to the CRISPR-associated nuclease Cas3-HD family.</text>
</comment>
<dbReference type="InterPro" id="IPR027417">
    <property type="entry name" value="P-loop_NTPase"/>
</dbReference>
<evidence type="ECO:0000313" key="10">
    <source>
        <dbReference type="EMBL" id="MBK4715572.1"/>
    </source>
</evidence>
<dbReference type="Gene3D" id="1.10.3210.30">
    <property type="match status" value="1"/>
</dbReference>
<evidence type="ECO:0000256" key="4">
    <source>
        <dbReference type="ARBA" id="ARBA00022741"/>
    </source>
</evidence>
<keyword evidence="5" id="KW-0378">Hydrolase</keyword>
<proteinExistence type="inferred from homology"/>
<dbReference type="InterPro" id="IPR013395">
    <property type="entry name" value="CRISPR-assoc_Cas3_yers"/>
</dbReference>
<protein>
    <submittedName>
        <fullName evidence="10">Type I-F CRISPR-associated helicase Cas3</fullName>
    </submittedName>
</protein>
<dbReference type="GO" id="GO:0051607">
    <property type="term" value="P:defense response to virus"/>
    <property type="evidence" value="ECO:0007669"/>
    <property type="project" value="UniProtKB-KW"/>
</dbReference>
<comment type="caution">
    <text evidence="10">The sequence shown here is derived from an EMBL/GenBank/DDBJ whole genome shotgun (WGS) entry which is preliminary data.</text>
</comment>
<dbReference type="InterPro" id="IPR038257">
    <property type="entry name" value="CRISPR-assoc_Cas3_HD_sf"/>
</dbReference>
<dbReference type="InterPro" id="IPR048824">
    <property type="entry name" value="Cas3-like_C"/>
</dbReference>
<dbReference type="Proteomes" id="UP000659047">
    <property type="component" value="Unassembled WGS sequence"/>
</dbReference>
<dbReference type="Pfam" id="PF21802">
    <property type="entry name" value="Cas3-like_C"/>
    <property type="match status" value="1"/>
</dbReference>
<comment type="similarity">
    <text evidence="2">In the central section; belongs to the CRISPR-associated helicase Cas3 family.</text>
</comment>
<evidence type="ECO:0000256" key="5">
    <source>
        <dbReference type="ARBA" id="ARBA00022801"/>
    </source>
</evidence>
<evidence type="ECO:0000256" key="2">
    <source>
        <dbReference type="ARBA" id="ARBA00009046"/>
    </source>
</evidence>
<name>A0A8K0V7D1_9ENTR</name>
<keyword evidence="11" id="KW-1185">Reference proteome</keyword>
<keyword evidence="8" id="KW-0051">Antiviral defense</keyword>
<evidence type="ECO:0000256" key="3">
    <source>
        <dbReference type="ARBA" id="ARBA00022723"/>
    </source>
</evidence>
<organism evidence="10 11">
    <name type="scientific">Tenebrionibacter intestinalis</name>
    <dbReference type="NCBI Taxonomy" id="2799638"/>
    <lineage>
        <taxon>Bacteria</taxon>
        <taxon>Pseudomonadati</taxon>
        <taxon>Pseudomonadota</taxon>
        <taxon>Gammaproteobacteria</taxon>
        <taxon>Enterobacterales</taxon>
        <taxon>Enterobacteriaceae</taxon>
        <taxon>Tenebrionibacter/Tenebrionicola group</taxon>
        <taxon>Tenebrionibacter</taxon>
    </lineage>
</organism>
<keyword evidence="3" id="KW-0479">Metal-binding</keyword>
<dbReference type="NCBIfam" id="TIGR02562">
    <property type="entry name" value="cas3_yersinia"/>
    <property type="match status" value="1"/>
</dbReference>
<dbReference type="Pfam" id="PF22590">
    <property type="entry name" value="Cas3-like_C_2"/>
    <property type="match status" value="1"/>
</dbReference>
<dbReference type="InterPro" id="IPR054712">
    <property type="entry name" value="Cas3-like_dom"/>
</dbReference>
<dbReference type="AlphaFoldDB" id="A0A8K0V7D1"/>
<dbReference type="PROSITE" id="PS51643">
    <property type="entry name" value="HD_CAS3"/>
    <property type="match status" value="1"/>
</dbReference>
<reference evidence="10" key="1">
    <citation type="submission" date="2021-01" db="EMBL/GenBank/DDBJ databases">
        <title>Intestinitalea alba gen. nov., sp. nov., a novel genus of the family Enterobacteriaceae, isolated from the gut of the plastic-eating mealworm Tenebrio molitor L.</title>
        <authorList>
            <person name="Yang Y."/>
        </authorList>
    </citation>
    <scope>NUCLEOTIDE SEQUENCE</scope>
    <source>
        <strain evidence="10">BIT-L3</strain>
    </source>
</reference>
<dbReference type="GO" id="GO:0046872">
    <property type="term" value="F:metal ion binding"/>
    <property type="evidence" value="ECO:0007669"/>
    <property type="project" value="UniProtKB-KW"/>
</dbReference>
<evidence type="ECO:0000313" key="11">
    <source>
        <dbReference type="Proteomes" id="UP000659047"/>
    </source>
</evidence>
<accession>A0A8K0V7D1</accession>
<dbReference type="RefSeq" id="WP_238713796.1">
    <property type="nucleotide sequence ID" value="NZ_JAEPBH010000021.1"/>
</dbReference>
<evidence type="ECO:0000256" key="8">
    <source>
        <dbReference type="ARBA" id="ARBA00023118"/>
    </source>
</evidence>
<gene>
    <name evidence="10" type="primary">cas3f</name>
    <name evidence="10" type="ORF">JJB97_09540</name>
</gene>
<evidence type="ECO:0000256" key="7">
    <source>
        <dbReference type="ARBA" id="ARBA00022840"/>
    </source>
</evidence>
<feature type="domain" description="HD Cas3-type" evidence="9">
    <location>
        <begin position="10"/>
        <end position="237"/>
    </location>
</feature>
<evidence type="ECO:0000256" key="6">
    <source>
        <dbReference type="ARBA" id="ARBA00022806"/>
    </source>
</evidence>
<sequence>MGNAPVRDGGVNSWRSAETFAVLAAIAALFHDFGKAGRCFQQSLAGTGKFRFQPYRHEWISLRLFEAFAGQKSDDEWLAKLGQLSSADEKPLLAKLVKDHPDRRICPVSGQALNASPLRSLAPLARAVGWLILSHHRLPQARTGEPDIAYCRQWLENQLNPDWNSLNHKKFKTRKIFETVWTFPQGTPLRSRTWRHKAQQVSRQAMKLQVLRGAGEQGCLFTQHMARLTLMLADHHYSAQPAAPAWRDENYVVWANGAKSGGLRTMHQRLDEHLCGVAHYSMLIGRMLPRAMALLPAIGEQPGFCERIVDKRYRWQNSAWDVAFALRARSRRHGFFGINMASTGCGKTFANARIMSALSDPHRGCRFSVALGLRTLTLQTASMLEKRLGLSHDLLAVLTGSTAARELHDPPLPEPDDGSDSADAMLEESDDVHFAGVVCAGPLGEWLNKDPRVARMVCAPVLVTTIDHLMPAVEGVSGGRQIPAMLRLLSSDLVLDEPDDFDPADLHAQCRLVHWAGMLGARVLLSSATLPPAQVETLFSAYCEGRRAWQRECGDAGVSLNICCAWFDEYGSTARDAASDETFSMAHREFALLRASRLSEQKRLRLGNIVPVRAAAAGRRGAIDAVAAEVQRQMLRLDADHHDRHQSGKTVSLGIVLLANIDPLVAVAQTLMAQASPDGCCIHYSIYHSQHPLAVRSFIEKRLDRAFDRRDPAQLWQLPEVSAALSDSLARRHLFVVLATSVVEVGRDWDAHWGIIEPSSMRSLIQFAGRIQRHRAIAPASPNLIILGRNINALSGRNPAYCQPGYETLKWSLPSHDMQDLLPEAACRGINALARIAENNDDNAFAALEHRRLRAELLGQDEMKAPAAALWWRAPVTWCAELQRRRPFRCTGPQAQFFIRMSNNDDIPAFFFKTETGNWKASERFIRCELTMGEGVKPWFRIDYNVVLTALADERKMTLTAVSERYGEVTLRVHKRSSADPWWFHPLLGVFRTPD</sequence>
<keyword evidence="6" id="KW-0347">Helicase</keyword>
<dbReference type="EMBL" id="JAEPBH010000021">
    <property type="protein sequence ID" value="MBK4715572.1"/>
    <property type="molecule type" value="Genomic_DNA"/>
</dbReference>
<dbReference type="GO" id="GO:0004386">
    <property type="term" value="F:helicase activity"/>
    <property type="evidence" value="ECO:0007669"/>
    <property type="project" value="UniProtKB-KW"/>
</dbReference>
<evidence type="ECO:0000256" key="1">
    <source>
        <dbReference type="ARBA" id="ARBA00006847"/>
    </source>
</evidence>
<evidence type="ECO:0000259" key="9">
    <source>
        <dbReference type="PROSITE" id="PS51643"/>
    </source>
</evidence>